<dbReference type="GO" id="GO:0071949">
    <property type="term" value="F:FAD binding"/>
    <property type="evidence" value="ECO:0007669"/>
    <property type="project" value="InterPro"/>
</dbReference>
<dbReference type="Proteomes" id="UP000785200">
    <property type="component" value="Unassembled WGS sequence"/>
</dbReference>
<dbReference type="GO" id="GO:0004497">
    <property type="term" value="F:monooxygenase activity"/>
    <property type="evidence" value="ECO:0007669"/>
    <property type="project" value="UniProtKB-KW"/>
</dbReference>
<dbReference type="InterPro" id="IPR016169">
    <property type="entry name" value="FAD-bd_PCMH_sub2"/>
</dbReference>
<evidence type="ECO:0000313" key="6">
    <source>
        <dbReference type="EMBL" id="KAG0645342.1"/>
    </source>
</evidence>
<sequence length="487" mass="52843">MQQLQHRTRARKLYASIPGIFKCTSIAAVLKNKVFYPASVTYQAEESLYWSAQQEDQIPTCRIAPTSAKDVSVALSILKAQNCQFAVKSGGHASFAGASNIDGGVAIDLLNLTSFTVSSDRKQVSVGTGLRWGQVYIKLDAMGLSVIGGRNSDIGVSGLTLGGGISYFSGIYGWACDNVNNYEVVFANGSIQQVSYTTLPDLYFALRGGGNNFGIVTRLDLASFEQGKMWGGAFNYGSDTFTSLITAFHWFNINHPEDPNAAVILAFVWFSPSVGFLGSVDLEYALPVVAPPILSNFTDIPDLSNSGRITNLTDLALELAATQPAGSRETYWACMSQNDEQYLNDVLALWETETVKIMNVTGVLPVLVFQPISLAMISHMSKNGGNALGITAANGPLVLINVSSKWTYTSDDALIQAWAKSVIDKTVSLGKARGVWNRYIYQNYAGQPQDVFAGYGPVNKAKLVSIHKKYDPNDVFTKLQPGYFKID</sequence>
<evidence type="ECO:0000256" key="1">
    <source>
        <dbReference type="ARBA" id="ARBA00005466"/>
    </source>
</evidence>
<evidence type="ECO:0000256" key="3">
    <source>
        <dbReference type="ARBA" id="ARBA00022827"/>
    </source>
</evidence>
<organism evidence="6 7">
    <name type="scientific">Hyphodiscus hymeniophilus</name>
    <dbReference type="NCBI Taxonomy" id="353542"/>
    <lineage>
        <taxon>Eukaryota</taxon>
        <taxon>Fungi</taxon>
        <taxon>Dikarya</taxon>
        <taxon>Ascomycota</taxon>
        <taxon>Pezizomycotina</taxon>
        <taxon>Leotiomycetes</taxon>
        <taxon>Helotiales</taxon>
        <taxon>Hyphodiscaceae</taxon>
        <taxon>Hyphodiscus</taxon>
    </lineage>
</organism>
<dbReference type="EMBL" id="VNKQ01000019">
    <property type="protein sequence ID" value="KAG0645342.1"/>
    <property type="molecule type" value="Genomic_DNA"/>
</dbReference>
<dbReference type="InterPro" id="IPR016166">
    <property type="entry name" value="FAD-bd_PCMH"/>
</dbReference>
<dbReference type="PANTHER" id="PTHR42973:SF13">
    <property type="entry name" value="FAD-BINDING PCMH-TYPE DOMAIN-CONTAINING PROTEIN"/>
    <property type="match status" value="1"/>
</dbReference>
<keyword evidence="2" id="KW-0285">Flavoprotein</keyword>
<evidence type="ECO:0000256" key="2">
    <source>
        <dbReference type="ARBA" id="ARBA00022630"/>
    </source>
</evidence>
<dbReference type="Pfam" id="PF01565">
    <property type="entry name" value="FAD_binding_4"/>
    <property type="match status" value="1"/>
</dbReference>
<dbReference type="PROSITE" id="PS51387">
    <property type="entry name" value="FAD_PCMH"/>
    <property type="match status" value="1"/>
</dbReference>
<keyword evidence="7" id="KW-1185">Reference proteome</keyword>
<dbReference type="InterPro" id="IPR006094">
    <property type="entry name" value="Oxid_FAD_bind_N"/>
</dbReference>
<reference evidence="6" key="1">
    <citation type="submission" date="2019-07" db="EMBL/GenBank/DDBJ databases">
        <title>Hyphodiscus hymeniophilus genome sequencing and assembly.</title>
        <authorList>
            <person name="Kramer G."/>
            <person name="Nodwell J."/>
        </authorList>
    </citation>
    <scope>NUCLEOTIDE SEQUENCE</scope>
    <source>
        <strain evidence="6">ATCC 34498</strain>
    </source>
</reference>
<evidence type="ECO:0000256" key="4">
    <source>
        <dbReference type="ARBA" id="ARBA00023002"/>
    </source>
</evidence>
<accession>A0A9P6SQP4</accession>
<dbReference type="InterPro" id="IPR050416">
    <property type="entry name" value="FAD-linked_Oxidoreductase"/>
</dbReference>
<comment type="similarity">
    <text evidence="1">Belongs to the oxygen-dependent FAD-linked oxidoreductase family.</text>
</comment>
<dbReference type="AlphaFoldDB" id="A0A9P6SQP4"/>
<dbReference type="SUPFAM" id="SSF56176">
    <property type="entry name" value="FAD-binding/transporter-associated domain-like"/>
    <property type="match status" value="1"/>
</dbReference>
<dbReference type="InterPro" id="IPR036318">
    <property type="entry name" value="FAD-bd_PCMH-like_sf"/>
</dbReference>
<gene>
    <name evidence="6" type="ORF">D0Z07_8937</name>
</gene>
<evidence type="ECO:0000313" key="7">
    <source>
        <dbReference type="Proteomes" id="UP000785200"/>
    </source>
</evidence>
<keyword evidence="6" id="KW-0503">Monooxygenase</keyword>
<keyword evidence="4" id="KW-0560">Oxidoreductase</keyword>
<feature type="domain" description="FAD-binding PCMH-type" evidence="5">
    <location>
        <begin position="55"/>
        <end position="226"/>
    </location>
</feature>
<keyword evidence="3" id="KW-0274">FAD</keyword>
<dbReference type="OrthoDB" id="2151789at2759"/>
<protein>
    <submittedName>
        <fullName evidence="6">FAD-dependent monooxygenase CTB5</fullName>
    </submittedName>
</protein>
<dbReference type="PANTHER" id="PTHR42973">
    <property type="entry name" value="BINDING OXIDOREDUCTASE, PUTATIVE (AFU_ORTHOLOGUE AFUA_1G17690)-RELATED"/>
    <property type="match status" value="1"/>
</dbReference>
<name>A0A9P6SQP4_9HELO</name>
<dbReference type="Gene3D" id="3.30.465.10">
    <property type="match status" value="1"/>
</dbReference>
<proteinExistence type="inferred from homology"/>
<comment type="caution">
    <text evidence="6">The sequence shown here is derived from an EMBL/GenBank/DDBJ whole genome shotgun (WGS) entry which is preliminary data.</text>
</comment>
<evidence type="ECO:0000259" key="5">
    <source>
        <dbReference type="PROSITE" id="PS51387"/>
    </source>
</evidence>